<proteinExistence type="predicted"/>
<gene>
    <name evidence="1" type="ORF">CGI_10017505</name>
</gene>
<sequence length="80" mass="8917">MIACVFLLSILFSHVNGKDKAILDIVMHKSDRNGEYTTEVEKLLGYFTTAGSMVSAEGQVFQDVAVNKNYFTICCSLDFK</sequence>
<accession>K1RE11</accession>
<dbReference type="AlphaFoldDB" id="K1RE11"/>
<organism evidence="1">
    <name type="scientific">Magallana gigas</name>
    <name type="common">Pacific oyster</name>
    <name type="synonym">Crassostrea gigas</name>
    <dbReference type="NCBI Taxonomy" id="29159"/>
    <lineage>
        <taxon>Eukaryota</taxon>
        <taxon>Metazoa</taxon>
        <taxon>Spiralia</taxon>
        <taxon>Lophotrochozoa</taxon>
        <taxon>Mollusca</taxon>
        <taxon>Bivalvia</taxon>
        <taxon>Autobranchia</taxon>
        <taxon>Pteriomorphia</taxon>
        <taxon>Ostreida</taxon>
        <taxon>Ostreoidea</taxon>
        <taxon>Ostreidae</taxon>
        <taxon>Magallana</taxon>
    </lineage>
</organism>
<dbReference type="EMBL" id="JH816911">
    <property type="protein sequence ID" value="EKC32351.1"/>
    <property type="molecule type" value="Genomic_DNA"/>
</dbReference>
<dbReference type="Gene3D" id="3.50.30.30">
    <property type="match status" value="1"/>
</dbReference>
<name>K1RE11_MAGGI</name>
<reference evidence="1" key="1">
    <citation type="journal article" date="2012" name="Nature">
        <title>The oyster genome reveals stress adaptation and complexity of shell formation.</title>
        <authorList>
            <person name="Zhang G."/>
            <person name="Fang X."/>
            <person name="Guo X."/>
            <person name="Li L."/>
            <person name="Luo R."/>
            <person name="Xu F."/>
            <person name="Yang P."/>
            <person name="Zhang L."/>
            <person name="Wang X."/>
            <person name="Qi H."/>
            <person name="Xiong Z."/>
            <person name="Que H."/>
            <person name="Xie Y."/>
            <person name="Holland P.W."/>
            <person name="Paps J."/>
            <person name="Zhu Y."/>
            <person name="Wu F."/>
            <person name="Chen Y."/>
            <person name="Wang J."/>
            <person name="Peng C."/>
            <person name="Meng J."/>
            <person name="Yang L."/>
            <person name="Liu J."/>
            <person name="Wen B."/>
            <person name="Zhang N."/>
            <person name="Huang Z."/>
            <person name="Zhu Q."/>
            <person name="Feng Y."/>
            <person name="Mount A."/>
            <person name="Hedgecock D."/>
            <person name="Xu Z."/>
            <person name="Liu Y."/>
            <person name="Domazet-Loso T."/>
            <person name="Du Y."/>
            <person name="Sun X."/>
            <person name="Zhang S."/>
            <person name="Liu B."/>
            <person name="Cheng P."/>
            <person name="Jiang X."/>
            <person name="Li J."/>
            <person name="Fan D."/>
            <person name="Wang W."/>
            <person name="Fu W."/>
            <person name="Wang T."/>
            <person name="Wang B."/>
            <person name="Zhang J."/>
            <person name="Peng Z."/>
            <person name="Li Y."/>
            <person name="Li N."/>
            <person name="Wang J."/>
            <person name="Chen M."/>
            <person name="He Y."/>
            <person name="Tan F."/>
            <person name="Song X."/>
            <person name="Zheng Q."/>
            <person name="Huang R."/>
            <person name="Yang H."/>
            <person name="Du X."/>
            <person name="Chen L."/>
            <person name="Yang M."/>
            <person name="Gaffney P.M."/>
            <person name="Wang S."/>
            <person name="Luo L."/>
            <person name="She Z."/>
            <person name="Ming Y."/>
            <person name="Huang W."/>
            <person name="Zhang S."/>
            <person name="Huang B."/>
            <person name="Zhang Y."/>
            <person name="Qu T."/>
            <person name="Ni P."/>
            <person name="Miao G."/>
            <person name="Wang J."/>
            <person name="Wang Q."/>
            <person name="Steinberg C.E."/>
            <person name="Wang H."/>
            <person name="Li N."/>
            <person name="Qian L."/>
            <person name="Zhang G."/>
            <person name="Li Y."/>
            <person name="Yang H."/>
            <person name="Liu X."/>
            <person name="Wang J."/>
            <person name="Yin Y."/>
            <person name="Wang J."/>
        </authorList>
    </citation>
    <scope>NUCLEOTIDE SEQUENCE [LARGE SCALE GENOMIC DNA]</scope>
    <source>
        <strain evidence="1">05x7-T-G4-1.051#20</strain>
    </source>
</reference>
<protein>
    <submittedName>
        <fullName evidence="1">Uncharacterized protein</fullName>
    </submittedName>
</protein>
<dbReference type="InParanoid" id="K1RE11"/>
<dbReference type="HOGENOM" id="CLU_2592109_0_0_1"/>
<evidence type="ECO:0000313" key="1">
    <source>
        <dbReference type="EMBL" id="EKC32351.1"/>
    </source>
</evidence>